<evidence type="ECO:0000256" key="1">
    <source>
        <dbReference type="ARBA" id="ARBA00022737"/>
    </source>
</evidence>
<sequence>MNDLQQSTDGFRVSKRRQLPSWHFGVMSVGRCAALLIVLVSLQSTAVAQFPFQQPNNLRQPQSPHEAIRQRGFDYYQKGQYREAIKVATQVLNVEPKDPVSFYLRASAKIELGRQSADRLLIREGIQDARQALAIRGGDDKFSNLYIPYLYGMSCLAILERKPSHADTSIKTAGTIIERPNVDKTDKSSLLYQRAFAREQANLVDSMLFDQTAATPEDLRAFRAEQAERRRDAIADYAQAIKYNPKQMGSHINMAKLLAVSGDVAGATAAYTAAVQEFPRSATIFNERGVFLRQQGQLDEAIADFTQAVAIQSDFAMGYINRGFCLIDKGEDEAAETDFNTAVGLNPRMSLALSLRGTARMSLGKSEPAIADFSRQLELNPKDATAFANRGFARFFAKQFNESARDFQQALQLQPTALHLSVWRCLALERAGKTEEAHAELQALLDSGKGPQGWVATVSRFLLGQTTGEEMLAAANAVQDERISAAQQCEAQFYIGQRDLMAGNTEAANKHFEAAIATNANYLSAYRGAKYELGQFGGQ</sequence>
<dbReference type="PROSITE" id="PS50005">
    <property type="entry name" value="TPR"/>
    <property type="match status" value="5"/>
</dbReference>
<gene>
    <name evidence="4" type="primary">nlpI_1</name>
    <name evidence="4" type="ORF">Mal52_23510</name>
</gene>
<protein>
    <submittedName>
        <fullName evidence="4">Lipoprotein NlpI</fullName>
    </submittedName>
</protein>
<feature type="repeat" description="TPR" evidence="3">
    <location>
        <begin position="282"/>
        <end position="315"/>
    </location>
</feature>
<feature type="repeat" description="TPR" evidence="3">
    <location>
        <begin position="384"/>
        <end position="417"/>
    </location>
</feature>
<feature type="repeat" description="TPR" evidence="3">
    <location>
        <begin position="65"/>
        <end position="98"/>
    </location>
</feature>
<dbReference type="Pfam" id="PF13432">
    <property type="entry name" value="TPR_16"/>
    <property type="match status" value="1"/>
</dbReference>
<dbReference type="RefSeq" id="WP_197534830.1">
    <property type="nucleotide sequence ID" value="NZ_CP036276.1"/>
</dbReference>
<dbReference type="KEGG" id="sdyn:Mal52_23510"/>
<keyword evidence="1" id="KW-0677">Repeat</keyword>
<dbReference type="Gene3D" id="1.25.40.10">
    <property type="entry name" value="Tetratricopeptide repeat domain"/>
    <property type="match status" value="3"/>
</dbReference>
<dbReference type="SUPFAM" id="SSF48452">
    <property type="entry name" value="TPR-like"/>
    <property type="match status" value="2"/>
</dbReference>
<dbReference type="InterPro" id="IPR050498">
    <property type="entry name" value="Ycf3"/>
</dbReference>
<evidence type="ECO:0000313" key="5">
    <source>
        <dbReference type="Proteomes" id="UP000319383"/>
    </source>
</evidence>
<evidence type="ECO:0000256" key="2">
    <source>
        <dbReference type="ARBA" id="ARBA00022803"/>
    </source>
</evidence>
<evidence type="ECO:0000313" key="4">
    <source>
        <dbReference type="EMBL" id="QDU43874.1"/>
    </source>
</evidence>
<reference evidence="4 5" key="1">
    <citation type="submission" date="2019-02" db="EMBL/GenBank/DDBJ databases">
        <title>Deep-cultivation of Planctomycetes and their phenomic and genomic characterization uncovers novel biology.</title>
        <authorList>
            <person name="Wiegand S."/>
            <person name="Jogler M."/>
            <person name="Boedeker C."/>
            <person name="Pinto D."/>
            <person name="Vollmers J."/>
            <person name="Rivas-Marin E."/>
            <person name="Kohn T."/>
            <person name="Peeters S.H."/>
            <person name="Heuer A."/>
            <person name="Rast P."/>
            <person name="Oberbeckmann S."/>
            <person name="Bunk B."/>
            <person name="Jeske O."/>
            <person name="Meyerdierks A."/>
            <person name="Storesund J.E."/>
            <person name="Kallscheuer N."/>
            <person name="Luecker S."/>
            <person name="Lage O.M."/>
            <person name="Pohl T."/>
            <person name="Merkel B.J."/>
            <person name="Hornburger P."/>
            <person name="Mueller R.-W."/>
            <person name="Bruemmer F."/>
            <person name="Labrenz M."/>
            <person name="Spormann A.M."/>
            <person name="Op den Camp H."/>
            <person name="Overmann J."/>
            <person name="Amann R."/>
            <person name="Jetten M.S.M."/>
            <person name="Mascher T."/>
            <person name="Medema M.H."/>
            <person name="Devos D.P."/>
            <person name="Kaster A.-K."/>
            <person name="Ovreas L."/>
            <person name="Rohde M."/>
            <person name="Galperin M.Y."/>
            <person name="Jogler C."/>
        </authorList>
    </citation>
    <scope>NUCLEOTIDE SEQUENCE [LARGE SCALE GENOMIC DNA]</scope>
    <source>
        <strain evidence="4 5">Mal52</strain>
    </source>
</reference>
<dbReference type="Pfam" id="PF13181">
    <property type="entry name" value="TPR_8"/>
    <property type="match status" value="1"/>
</dbReference>
<proteinExistence type="predicted"/>
<dbReference type="SMART" id="SM00028">
    <property type="entry name" value="TPR"/>
    <property type="match status" value="7"/>
</dbReference>
<dbReference type="InterPro" id="IPR019734">
    <property type="entry name" value="TPR_rpt"/>
</dbReference>
<evidence type="ECO:0000256" key="3">
    <source>
        <dbReference type="PROSITE-ProRule" id="PRU00339"/>
    </source>
</evidence>
<accession>A0A517ZN15</accession>
<dbReference type="InterPro" id="IPR011990">
    <property type="entry name" value="TPR-like_helical_dom_sf"/>
</dbReference>
<keyword evidence="2 3" id="KW-0802">TPR repeat</keyword>
<dbReference type="EMBL" id="CP036276">
    <property type="protein sequence ID" value="QDU43874.1"/>
    <property type="molecule type" value="Genomic_DNA"/>
</dbReference>
<feature type="repeat" description="TPR" evidence="3">
    <location>
        <begin position="350"/>
        <end position="383"/>
    </location>
</feature>
<dbReference type="PANTHER" id="PTHR44858:SF1">
    <property type="entry name" value="UDP-N-ACETYLGLUCOSAMINE--PEPTIDE N-ACETYLGLUCOSAMINYLTRANSFERASE SPINDLY-RELATED"/>
    <property type="match status" value="1"/>
</dbReference>
<organism evidence="4 5">
    <name type="scientific">Symmachiella dynata</name>
    <dbReference type="NCBI Taxonomy" id="2527995"/>
    <lineage>
        <taxon>Bacteria</taxon>
        <taxon>Pseudomonadati</taxon>
        <taxon>Planctomycetota</taxon>
        <taxon>Planctomycetia</taxon>
        <taxon>Planctomycetales</taxon>
        <taxon>Planctomycetaceae</taxon>
        <taxon>Symmachiella</taxon>
    </lineage>
</organism>
<dbReference type="Proteomes" id="UP000319383">
    <property type="component" value="Chromosome"/>
</dbReference>
<keyword evidence="5" id="KW-1185">Reference proteome</keyword>
<name>A0A517ZN15_9PLAN</name>
<keyword evidence="4" id="KW-0449">Lipoprotein</keyword>
<dbReference type="PANTHER" id="PTHR44858">
    <property type="entry name" value="TETRATRICOPEPTIDE REPEAT PROTEIN 6"/>
    <property type="match status" value="1"/>
</dbReference>
<dbReference type="AlphaFoldDB" id="A0A517ZN15"/>
<feature type="repeat" description="TPR" evidence="3">
    <location>
        <begin position="316"/>
        <end position="349"/>
    </location>
</feature>